<comment type="function">
    <text evidence="10">Part of the binding-protein-dependent transport system for phosphate; probably responsible for the translocation of the substrate across the membrane.</text>
</comment>
<name>A0A5C6CQE9_9BACT</name>
<evidence type="ECO:0000256" key="1">
    <source>
        <dbReference type="ARBA" id="ARBA00004651"/>
    </source>
</evidence>
<evidence type="ECO:0000256" key="9">
    <source>
        <dbReference type="RuleBase" id="RU363032"/>
    </source>
</evidence>
<keyword evidence="4 10" id="KW-1003">Cell membrane</keyword>
<comment type="caution">
    <text evidence="12">The sequence shown here is derived from an EMBL/GenBank/DDBJ whole genome shotgun (WGS) entry which is preliminary data.</text>
</comment>
<dbReference type="Proteomes" id="UP000316304">
    <property type="component" value="Unassembled WGS sequence"/>
</dbReference>
<gene>
    <name evidence="12" type="primary">pstC_1</name>
    <name evidence="12" type="ORF">Pla52o_16150</name>
</gene>
<dbReference type="PANTHER" id="PTHR30425">
    <property type="entry name" value="PHOSPHATE TRANSPORT SYSTEM PERMEASE PROTEIN PST"/>
    <property type="match status" value="1"/>
</dbReference>
<dbReference type="GO" id="GO:0005886">
    <property type="term" value="C:plasma membrane"/>
    <property type="evidence" value="ECO:0007669"/>
    <property type="project" value="UniProtKB-SubCell"/>
</dbReference>
<reference evidence="12 13" key="1">
    <citation type="submission" date="2019-02" db="EMBL/GenBank/DDBJ databases">
        <title>Deep-cultivation of Planctomycetes and their phenomic and genomic characterization uncovers novel biology.</title>
        <authorList>
            <person name="Wiegand S."/>
            <person name="Jogler M."/>
            <person name="Boedeker C."/>
            <person name="Pinto D."/>
            <person name="Vollmers J."/>
            <person name="Rivas-Marin E."/>
            <person name="Kohn T."/>
            <person name="Peeters S.H."/>
            <person name="Heuer A."/>
            <person name="Rast P."/>
            <person name="Oberbeckmann S."/>
            <person name="Bunk B."/>
            <person name="Jeske O."/>
            <person name="Meyerdierks A."/>
            <person name="Storesund J.E."/>
            <person name="Kallscheuer N."/>
            <person name="Luecker S."/>
            <person name="Lage O.M."/>
            <person name="Pohl T."/>
            <person name="Merkel B.J."/>
            <person name="Hornburger P."/>
            <person name="Mueller R.-W."/>
            <person name="Bruemmer F."/>
            <person name="Labrenz M."/>
            <person name="Spormann A.M."/>
            <person name="Op Den Camp H."/>
            <person name="Overmann J."/>
            <person name="Amann R."/>
            <person name="Jetten M.S.M."/>
            <person name="Mascher T."/>
            <person name="Medema M.H."/>
            <person name="Devos D.P."/>
            <person name="Kaster A.-K."/>
            <person name="Ovreas L."/>
            <person name="Rohde M."/>
            <person name="Galperin M.Y."/>
            <person name="Jogler C."/>
        </authorList>
    </citation>
    <scope>NUCLEOTIDE SEQUENCE [LARGE SCALE GENOMIC DNA]</scope>
    <source>
        <strain evidence="12 13">Pla52o</strain>
    </source>
</reference>
<sequence>MRSSWSSTLSRFPSDTILVWLLRGCGLLTGAITVLIVGFLIWESSPAFRDVGVQRFASDSSWHPSAGPTKGQFNLVPMIAATSLATAGAVLLAAPLGIGSAVFAHFYAPRRLRRAYGKMIELLAGIPSVVYGLWGLVVLVPLISRWHPPGTSLLSAIIILTIMILPTIALLVGAAFDNLPSEYLRASAALGLSRGRTVTSVVFPAVRSGLFTAVLLGTGRAIGETMAVLMVAGNVVQNPTRIFQPVRTITANIALEMAYAMDGHRSALFVSGLLLMAMVIVLAGFAEWVSRGRIHG</sequence>
<evidence type="ECO:0000313" key="13">
    <source>
        <dbReference type="Proteomes" id="UP000316304"/>
    </source>
</evidence>
<evidence type="ECO:0000256" key="2">
    <source>
        <dbReference type="ARBA" id="ARBA00007069"/>
    </source>
</evidence>
<feature type="transmembrane region" description="Helical" evidence="9">
    <location>
        <begin position="120"/>
        <end position="143"/>
    </location>
</feature>
<feature type="transmembrane region" description="Helical" evidence="9">
    <location>
        <begin position="20"/>
        <end position="42"/>
    </location>
</feature>
<evidence type="ECO:0000259" key="11">
    <source>
        <dbReference type="PROSITE" id="PS50928"/>
    </source>
</evidence>
<dbReference type="PROSITE" id="PS50928">
    <property type="entry name" value="ABC_TM1"/>
    <property type="match status" value="1"/>
</dbReference>
<proteinExistence type="inferred from homology"/>
<keyword evidence="13" id="KW-1185">Reference proteome</keyword>
<evidence type="ECO:0000256" key="4">
    <source>
        <dbReference type="ARBA" id="ARBA00022475"/>
    </source>
</evidence>
<comment type="subcellular location">
    <subcellularLocation>
        <location evidence="1 9">Cell membrane</location>
        <topology evidence="1 9">Multi-pass membrane protein</topology>
    </subcellularLocation>
</comment>
<dbReference type="GO" id="GO:0006817">
    <property type="term" value="P:phosphate ion transport"/>
    <property type="evidence" value="ECO:0007669"/>
    <property type="project" value="UniProtKB-KW"/>
</dbReference>
<dbReference type="Pfam" id="PF00528">
    <property type="entry name" value="BPD_transp_1"/>
    <property type="match status" value="1"/>
</dbReference>
<comment type="similarity">
    <text evidence="2 10">Belongs to the binding-protein-dependent transport system permease family. CysTW subfamily.</text>
</comment>
<keyword evidence="8 9" id="KW-0472">Membrane</keyword>
<dbReference type="NCBIfam" id="TIGR02138">
    <property type="entry name" value="phosphate_pstC"/>
    <property type="match status" value="1"/>
</dbReference>
<protein>
    <recommendedName>
        <fullName evidence="10">Phosphate transport system permease protein</fullName>
    </recommendedName>
</protein>
<dbReference type="OrthoDB" id="9785113at2"/>
<dbReference type="SUPFAM" id="SSF161098">
    <property type="entry name" value="MetI-like"/>
    <property type="match status" value="1"/>
</dbReference>
<keyword evidence="5 10" id="KW-0592">Phosphate transport</keyword>
<comment type="caution">
    <text evidence="10">Lacks conserved residue(s) required for the propagation of feature annotation.</text>
</comment>
<feature type="transmembrane region" description="Helical" evidence="9">
    <location>
        <begin position="155"/>
        <end position="176"/>
    </location>
</feature>
<dbReference type="InterPro" id="IPR035906">
    <property type="entry name" value="MetI-like_sf"/>
</dbReference>
<evidence type="ECO:0000256" key="8">
    <source>
        <dbReference type="ARBA" id="ARBA00023136"/>
    </source>
</evidence>
<dbReference type="InterPro" id="IPR011864">
    <property type="entry name" value="Phosphate_PstC"/>
</dbReference>
<keyword evidence="6 9" id="KW-0812">Transmembrane</keyword>
<evidence type="ECO:0000256" key="6">
    <source>
        <dbReference type="ARBA" id="ARBA00022692"/>
    </source>
</evidence>
<dbReference type="EMBL" id="SJPT01000002">
    <property type="protein sequence ID" value="TWU25316.1"/>
    <property type="molecule type" value="Genomic_DNA"/>
</dbReference>
<feature type="transmembrane region" description="Helical" evidence="9">
    <location>
        <begin position="267"/>
        <end position="286"/>
    </location>
</feature>
<dbReference type="CDD" id="cd06261">
    <property type="entry name" value="TM_PBP2"/>
    <property type="match status" value="1"/>
</dbReference>
<dbReference type="InterPro" id="IPR051124">
    <property type="entry name" value="Phosphate_Transport_Permease"/>
</dbReference>
<feature type="domain" description="ABC transmembrane type-1" evidence="11">
    <location>
        <begin position="79"/>
        <end position="286"/>
    </location>
</feature>
<dbReference type="PANTHER" id="PTHR30425:SF1">
    <property type="entry name" value="PHOSPHATE TRANSPORT SYSTEM PERMEASE PROTEIN PSTC"/>
    <property type="match status" value="1"/>
</dbReference>
<evidence type="ECO:0000256" key="7">
    <source>
        <dbReference type="ARBA" id="ARBA00022989"/>
    </source>
</evidence>
<dbReference type="InterPro" id="IPR000515">
    <property type="entry name" value="MetI-like"/>
</dbReference>
<dbReference type="Gene3D" id="1.10.3720.10">
    <property type="entry name" value="MetI-like"/>
    <property type="match status" value="1"/>
</dbReference>
<evidence type="ECO:0000256" key="3">
    <source>
        <dbReference type="ARBA" id="ARBA00022448"/>
    </source>
</evidence>
<evidence type="ECO:0000256" key="5">
    <source>
        <dbReference type="ARBA" id="ARBA00022592"/>
    </source>
</evidence>
<accession>A0A5C6CQE9</accession>
<keyword evidence="3 9" id="KW-0813">Transport</keyword>
<evidence type="ECO:0000256" key="10">
    <source>
        <dbReference type="RuleBase" id="RU363054"/>
    </source>
</evidence>
<evidence type="ECO:0000313" key="12">
    <source>
        <dbReference type="EMBL" id="TWU25316.1"/>
    </source>
</evidence>
<dbReference type="GO" id="GO:0005315">
    <property type="term" value="F:phosphate transmembrane transporter activity"/>
    <property type="evidence" value="ECO:0007669"/>
    <property type="project" value="InterPro"/>
</dbReference>
<feature type="transmembrane region" description="Helical" evidence="9">
    <location>
        <begin position="84"/>
        <end position="108"/>
    </location>
</feature>
<dbReference type="AlphaFoldDB" id="A0A5C6CQE9"/>
<organism evidence="12 13">
    <name type="scientific">Novipirellula galeiformis</name>
    <dbReference type="NCBI Taxonomy" id="2528004"/>
    <lineage>
        <taxon>Bacteria</taxon>
        <taxon>Pseudomonadati</taxon>
        <taxon>Planctomycetota</taxon>
        <taxon>Planctomycetia</taxon>
        <taxon>Pirellulales</taxon>
        <taxon>Pirellulaceae</taxon>
        <taxon>Novipirellula</taxon>
    </lineage>
</organism>
<keyword evidence="7 9" id="KW-1133">Transmembrane helix</keyword>